<accession>A0A5M3M8Q1</accession>
<feature type="region of interest" description="Disordered" evidence="1">
    <location>
        <begin position="728"/>
        <end position="767"/>
    </location>
</feature>
<evidence type="ECO:0008006" key="4">
    <source>
        <dbReference type="Google" id="ProtNLM"/>
    </source>
</evidence>
<proteinExistence type="predicted"/>
<dbReference type="OMA" id="CANEAPA"/>
<comment type="caution">
    <text evidence="2">The sequence shown here is derived from an EMBL/GenBank/DDBJ whole genome shotgun (WGS) entry which is preliminary data.</text>
</comment>
<evidence type="ECO:0000256" key="1">
    <source>
        <dbReference type="SAM" id="MobiDB-lite"/>
    </source>
</evidence>
<dbReference type="PANTHER" id="PTHR33096:SF1">
    <property type="entry name" value="CXC1-LIKE CYSTEINE CLUSTER ASSOCIATED WITH KDZ TRANSPOSASES DOMAIN-CONTAINING PROTEIN"/>
    <property type="match status" value="1"/>
</dbReference>
<keyword evidence="3" id="KW-1185">Reference proteome</keyword>
<dbReference type="AlphaFoldDB" id="A0A5M3M8Q1"/>
<gene>
    <name evidence="2" type="ORF">CONPUDRAFT_66193</name>
</gene>
<dbReference type="Proteomes" id="UP000053558">
    <property type="component" value="Unassembled WGS sequence"/>
</dbReference>
<organism evidence="2 3">
    <name type="scientific">Coniophora puteana (strain RWD-64-598)</name>
    <name type="common">Brown rot fungus</name>
    <dbReference type="NCBI Taxonomy" id="741705"/>
    <lineage>
        <taxon>Eukaryota</taxon>
        <taxon>Fungi</taxon>
        <taxon>Dikarya</taxon>
        <taxon>Basidiomycota</taxon>
        <taxon>Agaricomycotina</taxon>
        <taxon>Agaricomycetes</taxon>
        <taxon>Agaricomycetidae</taxon>
        <taxon>Boletales</taxon>
        <taxon>Coniophorineae</taxon>
        <taxon>Coniophoraceae</taxon>
        <taxon>Coniophora</taxon>
    </lineage>
</organism>
<name>A0A5M3M8Q1_CONPW</name>
<evidence type="ECO:0000313" key="2">
    <source>
        <dbReference type="EMBL" id="EIW75170.1"/>
    </source>
</evidence>
<dbReference type="PANTHER" id="PTHR33096">
    <property type="entry name" value="CXC2 DOMAIN-CONTAINING PROTEIN"/>
    <property type="match status" value="1"/>
</dbReference>
<dbReference type="RefSeq" id="XP_007774475.1">
    <property type="nucleotide sequence ID" value="XM_007776285.1"/>
</dbReference>
<dbReference type="OrthoDB" id="3251205at2759"/>
<dbReference type="GeneID" id="19208488"/>
<evidence type="ECO:0000313" key="3">
    <source>
        <dbReference type="Proteomes" id="UP000053558"/>
    </source>
</evidence>
<feature type="compositionally biased region" description="Acidic residues" evidence="1">
    <location>
        <begin position="750"/>
        <end position="767"/>
    </location>
</feature>
<feature type="non-terminal residue" evidence="2">
    <location>
        <position position="1"/>
    </location>
</feature>
<dbReference type="Pfam" id="PF18758">
    <property type="entry name" value="KDZ"/>
    <property type="match status" value="1"/>
</dbReference>
<dbReference type="KEGG" id="cput:CONPUDRAFT_66193"/>
<dbReference type="EMBL" id="JH711589">
    <property type="protein sequence ID" value="EIW75170.1"/>
    <property type="molecule type" value="Genomic_DNA"/>
</dbReference>
<sequence>NVAPAIVRQGFIPSAPVDPDVAFSIDTLELYRVIKGRNPRESTQAYVRSLCDLHEVPFEIHLTRQFSIAFDIYLQIRAKVDQLVHVALRRDSPNWRLKHVCPACMYKLKDEPSLKFALLYTIDGNDSLKRVFKRSNNINADGPTESSELPTLLKVRTDRYIDRATVNKWANAQLDRALTAEDIAANPCAARWKNMKEDITKKMWSVFDETGIFLAVCRHGFSLLVVDMVKSGELSKYPLAIIERMLHVFGKNLGTGYDIGCKFNTTIANTRLGALAVQLEHACLVGAFHGHSHRRLCQIDHLSTYVEGLGTEDLEGCERKFSQTNDLAIPTRHASIFHRQQHIDLYLEYLDEFEVYPNLVTFLYNNYRQALQIISDGVPSLRIAMAHLKITDTAVFKTWLEEERVYLKSLESEPVEETTQMEYWKALVRMQDNGYVSFLVNPTWINTTSNASSASAARIAGSKVRHAQENYDRSCQLVQDIERRLEINTRWTSADDEWQKAGRLVAKRTYQRTLDKLEGLLVARILEMDRYSVRQHVAKALQSRAAAIRAALDLYNKAARALRPPARALTWEEVSKTSFLKDLDLLRDTRQDVSKRPWAKPAARAAMDDYFKLCRAYEEIERLNVEIKRVATYLRDEDRYLSACEKLLQEQHPALALQVGIHHRIRGRCNDIHRKKLRAMAALEGFNGSIDPGESVDIGPGESASIPAPIVPPALLSGAAAVNVEVHDSDLKDNGDDSDDNEDIGRADDDALQAELYDDEPGDIQPIEDDLDLDTLIVAGLNDVA</sequence>
<reference evidence="3" key="1">
    <citation type="journal article" date="2012" name="Science">
        <title>The Paleozoic origin of enzymatic lignin decomposition reconstructed from 31 fungal genomes.</title>
        <authorList>
            <person name="Floudas D."/>
            <person name="Binder M."/>
            <person name="Riley R."/>
            <person name="Barry K."/>
            <person name="Blanchette R.A."/>
            <person name="Henrissat B."/>
            <person name="Martinez A.T."/>
            <person name="Otillar R."/>
            <person name="Spatafora J.W."/>
            <person name="Yadav J.S."/>
            <person name="Aerts A."/>
            <person name="Benoit I."/>
            <person name="Boyd A."/>
            <person name="Carlson A."/>
            <person name="Copeland A."/>
            <person name="Coutinho P.M."/>
            <person name="de Vries R.P."/>
            <person name="Ferreira P."/>
            <person name="Findley K."/>
            <person name="Foster B."/>
            <person name="Gaskell J."/>
            <person name="Glotzer D."/>
            <person name="Gorecki P."/>
            <person name="Heitman J."/>
            <person name="Hesse C."/>
            <person name="Hori C."/>
            <person name="Igarashi K."/>
            <person name="Jurgens J.A."/>
            <person name="Kallen N."/>
            <person name="Kersten P."/>
            <person name="Kohler A."/>
            <person name="Kuees U."/>
            <person name="Kumar T.K.A."/>
            <person name="Kuo A."/>
            <person name="LaButti K."/>
            <person name="Larrondo L.F."/>
            <person name="Lindquist E."/>
            <person name="Ling A."/>
            <person name="Lombard V."/>
            <person name="Lucas S."/>
            <person name="Lundell T."/>
            <person name="Martin R."/>
            <person name="McLaughlin D.J."/>
            <person name="Morgenstern I."/>
            <person name="Morin E."/>
            <person name="Murat C."/>
            <person name="Nagy L.G."/>
            <person name="Nolan M."/>
            <person name="Ohm R.A."/>
            <person name="Patyshakuliyeva A."/>
            <person name="Rokas A."/>
            <person name="Ruiz-Duenas F.J."/>
            <person name="Sabat G."/>
            <person name="Salamov A."/>
            <person name="Samejima M."/>
            <person name="Schmutz J."/>
            <person name="Slot J.C."/>
            <person name="St John F."/>
            <person name="Stenlid J."/>
            <person name="Sun H."/>
            <person name="Sun S."/>
            <person name="Syed K."/>
            <person name="Tsang A."/>
            <person name="Wiebenga A."/>
            <person name="Young D."/>
            <person name="Pisabarro A."/>
            <person name="Eastwood D.C."/>
            <person name="Martin F."/>
            <person name="Cullen D."/>
            <person name="Grigoriev I.V."/>
            <person name="Hibbett D.S."/>
        </authorList>
    </citation>
    <scope>NUCLEOTIDE SEQUENCE [LARGE SCALE GENOMIC DNA]</scope>
    <source>
        <strain evidence="3">RWD-64-598 SS2</strain>
    </source>
</reference>
<protein>
    <recommendedName>
        <fullName evidence="4">CxC1-like cysteine cluster associated with KDZ transposases domain-containing protein</fullName>
    </recommendedName>
</protein>
<dbReference type="InterPro" id="IPR040521">
    <property type="entry name" value="KDZ"/>
</dbReference>